<dbReference type="AlphaFoldDB" id="A0A2P6AR51"/>
<sequence length="65" mass="7206">MIEQWRNQRFLGQLLLLAFVVSVLLLWALTPVNGGLPERLLGNIALSREEGLDAGFGAFPELVKD</sequence>
<feature type="non-terminal residue" evidence="1">
    <location>
        <position position="65"/>
    </location>
</feature>
<evidence type="ECO:0000313" key="2">
    <source>
        <dbReference type="Proteomes" id="UP000243900"/>
    </source>
</evidence>
<comment type="caution">
    <text evidence="1">The sequence shown here is derived from an EMBL/GenBank/DDBJ whole genome shotgun (WGS) entry which is preliminary data.</text>
</comment>
<accession>A0A2P6AR51</accession>
<dbReference type="EMBL" id="PTQZ01000226">
    <property type="protein sequence ID" value="PQA34704.1"/>
    <property type="molecule type" value="Genomic_DNA"/>
</dbReference>
<reference evidence="2" key="1">
    <citation type="submission" date="2018-02" db="EMBL/GenBank/DDBJ databases">
        <title>Genome sequencing of Solimonas sp. HR-BB.</title>
        <authorList>
            <person name="Lee Y."/>
            <person name="Jeon C.O."/>
        </authorList>
    </citation>
    <scope>NUCLEOTIDE SEQUENCE [LARGE SCALE GENOMIC DNA]</scope>
    <source>
        <strain evidence="2">HR-E</strain>
    </source>
</reference>
<name>A0A2P6AR51_9GAMM</name>
<proteinExistence type="predicted"/>
<evidence type="ECO:0000313" key="1">
    <source>
        <dbReference type="EMBL" id="PQA34704.1"/>
    </source>
</evidence>
<keyword evidence="2" id="KW-1185">Reference proteome</keyword>
<organism evidence="1 2">
    <name type="scientific">Amnimonas aquatica</name>
    <dbReference type="NCBI Taxonomy" id="2094561"/>
    <lineage>
        <taxon>Bacteria</taxon>
        <taxon>Pseudomonadati</taxon>
        <taxon>Pseudomonadota</taxon>
        <taxon>Gammaproteobacteria</taxon>
        <taxon>Moraxellales</taxon>
        <taxon>Moraxellaceae</taxon>
        <taxon>Amnimonas</taxon>
    </lineage>
</organism>
<dbReference type="Proteomes" id="UP000243900">
    <property type="component" value="Unassembled WGS sequence"/>
</dbReference>
<dbReference type="RefSeq" id="WP_241146790.1">
    <property type="nucleotide sequence ID" value="NZ_PTQZ01000226.1"/>
</dbReference>
<gene>
    <name evidence="1" type="ORF">C5O18_08275</name>
</gene>
<protein>
    <submittedName>
        <fullName evidence="1">Uncharacterized protein</fullName>
    </submittedName>
</protein>